<evidence type="ECO:0000313" key="3">
    <source>
        <dbReference type="Proteomes" id="UP000076761"/>
    </source>
</evidence>
<reference evidence="2 3" key="1">
    <citation type="journal article" date="2016" name="Mol. Biol. Evol.">
        <title>Comparative Genomics of Early-Diverging Mushroom-Forming Fungi Provides Insights into the Origins of Lignocellulose Decay Capabilities.</title>
        <authorList>
            <person name="Nagy L.G."/>
            <person name="Riley R."/>
            <person name="Tritt A."/>
            <person name="Adam C."/>
            <person name="Daum C."/>
            <person name="Floudas D."/>
            <person name="Sun H."/>
            <person name="Yadav J.S."/>
            <person name="Pangilinan J."/>
            <person name="Larsson K.H."/>
            <person name="Matsuura K."/>
            <person name="Barry K."/>
            <person name="Labutti K."/>
            <person name="Kuo R."/>
            <person name="Ohm R.A."/>
            <person name="Bhattacharya S.S."/>
            <person name="Shirouzu T."/>
            <person name="Yoshinaga Y."/>
            <person name="Martin F.M."/>
            <person name="Grigoriev I.V."/>
            <person name="Hibbett D.S."/>
        </authorList>
    </citation>
    <scope>NUCLEOTIDE SEQUENCE [LARGE SCALE GENOMIC DNA]</scope>
    <source>
        <strain evidence="2 3">HHB14362 ss-1</strain>
    </source>
</reference>
<feature type="region of interest" description="Disordered" evidence="1">
    <location>
        <begin position="1"/>
        <end position="32"/>
    </location>
</feature>
<organism evidence="2 3">
    <name type="scientific">Neolentinus lepideus HHB14362 ss-1</name>
    <dbReference type="NCBI Taxonomy" id="1314782"/>
    <lineage>
        <taxon>Eukaryota</taxon>
        <taxon>Fungi</taxon>
        <taxon>Dikarya</taxon>
        <taxon>Basidiomycota</taxon>
        <taxon>Agaricomycotina</taxon>
        <taxon>Agaricomycetes</taxon>
        <taxon>Gloeophyllales</taxon>
        <taxon>Gloeophyllaceae</taxon>
        <taxon>Neolentinus</taxon>
    </lineage>
</organism>
<dbReference type="AlphaFoldDB" id="A0A165QBP0"/>
<evidence type="ECO:0000256" key="1">
    <source>
        <dbReference type="SAM" id="MobiDB-lite"/>
    </source>
</evidence>
<feature type="compositionally biased region" description="Basic and acidic residues" evidence="1">
    <location>
        <begin position="15"/>
        <end position="32"/>
    </location>
</feature>
<protein>
    <submittedName>
        <fullName evidence="2">Uncharacterized protein</fullName>
    </submittedName>
</protein>
<dbReference type="Proteomes" id="UP000076761">
    <property type="component" value="Unassembled WGS sequence"/>
</dbReference>
<sequence>MLLARASTPSASLRKQRDVIGLRKETDDRSSPDQRCMKSRLYLGIVLCPMVMVGLSHVRDFCRFLSGDGSEEIIWSNDAGRTLCGSLRPCAFGCGEVEITGCTFAQTNSKTAGPGLTHIRKAEMGAGLITVAFLLVRLHSYTTCITP</sequence>
<keyword evidence="3" id="KW-1185">Reference proteome</keyword>
<evidence type="ECO:0000313" key="2">
    <source>
        <dbReference type="EMBL" id="KZT22193.1"/>
    </source>
</evidence>
<name>A0A165QBP0_9AGAM</name>
<accession>A0A165QBP0</accession>
<dbReference type="InParanoid" id="A0A165QBP0"/>
<dbReference type="EMBL" id="KV425598">
    <property type="protein sequence ID" value="KZT22193.1"/>
    <property type="molecule type" value="Genomic_DNA"/>
</dbReference>
<proteinExistence type="predicted"/>
<gene>
    <name evidence="2" type="ORF">NEOLEDRAFT_1138331</name>
</gene>